<evidence type="ECO:0000313" key="6">
    <source>
        <dbReference type="EMBL" id="CAF28700.1"/>
    </source>
</evidence>
<dbReference type="GO" id="GO:0016020">
    <property type="term" value="C:membrane"/>
    <property type="evidence" value="ECO:0007669"/>
    <property type="project" value="GOC"/>
</dbReference>
<keyword evidence="4" id="KW-0443">Lipid metabolism</keyword>
<evidence type="ECO:0000256" key="5">
    <source>
        <dbReference type="ARBA" id="ARBA00023315"/>
    </source>
</evidence>
<keyword evidence="3 6" id="KW-0808">Transferase</keyword>
<dbReference type="AlphaFoldDB" id="Q702C4"/>
<dbReference type="InterPro" id="IPR011004">
    <property type="entry name" value="Trimer_LpxA-like_sf"/>
</dbReference>
<dbReference type="NCBIfam" id="NF002060">
    <property type="entry name" value="PRK00892.1"/>
    <property type="match status" value="1"/>
</dbReference>
<dbReference type="SUPFAM" id="SSF51161">
    <property type="entry name" value="Trimeric LpxA-like enzymes"/>
    <property type="match status" value="1"/>
</dbReference>
<protein>
    <submittedName>
        <fullName evidence="6">Putative UDP-3-O-(3-hydroxymyristoyl) glucosamin N-acyltransferase</fullName>
    </submittedName>
</protein>
<keyword evidence="2" id="KW-0441">Lipid A biosynthesis</keyword>
<accession>Q702C4</accession>
<sequence length="320" mass="33988">MEWDIKSLLESQDISYTCAGTDRKVKGAAAISVAKDTDLSFCYHVGEKGFSLISQSNAGIILCNSSMEGVISPKVNSEGTKQLLVFTNNPRLAFVRALNMIYKKKQLVGISSRASISPTAKIGRNCYIGDFTVIGDNCEIGDDSIVYDRVSLVQNCTLGDACVIQQGVTLGADGFAFERDTSGNLERFPHIMGVKIGKNVEISANSSVARGSLSDTVIGDGSKLDALVHVAHNVKIGKYCELTAGTIIGGSTTLGDMVWTGLNSMIKDNIKIGNNVIVAASAGVIHDVVDGDIVAGVPAKSIRDKVTTNMRFLMAGQKQE</sequence>
<evidence type="ECO:0000256" key="1">
    <source>
        <dbReference type="ARBA" id="ARBA00022516"/>
    </source>
</evidence>
<dbReference type="CDD" id="cd03352">
    <property type="entry name" value="LbH_LpxD"/>
    <property type="match status" value="1"/>
</dbReference>
<dbReference type="GO" id="GO:0016410">
    <property type="term" value="F:N-acyltransferase activity"/>
    <property type="evidence" value="ECO:0007669"/>
    <property type="project" value="InterPro"/>
</dbReference>
<organism evidence="6">
    <name type="scientific">uncultured crenarchaeote</name>
    <dbReference type="NCBI Taxonomy" id="29281"/>
    <lineage>
        <taxon>Archaea</taxon>
        <taxon>Thermoproteota</taxon>
        <taxon>environmental samples</taxon>
    </lineage>
</organism>
<dbReference type="InterPro" id="IPR001451">
    <property type="entry name" value="Hexapep"/>
</dbReference>
<keyword evidence="1" id="KW-0444">Lipid biosynthesis</keyword>
<proteinExistence type="predicted"/>
<dbReference type="PANTHER" id="PTHR43378">
    <property type="entry name" value="UDP-3-O-ACYLGLUCOSAMINE N-ACYLTRANSFERASE"/>
    <property type="match status" value="1"/>
</dbReference>
<dbReference type="PANTHER" id="PTHR43378:SF2">
    <property type="entry name" value="UDP-3-O-ACYLGLUCOSAMINE N-ACYLTRANSFERASE 1, MITOCHONDRIAL-RELATED"/>
    <property type="match status" value="1"/>
</dbReference>
<dbReference type="EMBL" id="AJ627420">
    <property type="protein sequence ID" value="CAF28700.1"/>
    <property type="molecule type" value="Genomic_DNA"/>
</dbReference>
<dbReference type="Pfam" id="PF00132">
    <property type="entry name" value="Hexapep"/>
    <property type="match status" value="2"/>
</dbReference>
<reference evidence="6" key="1">
    <citation type="journal article" date="2004" name="Environ. Microbiol.">
        <title>Characterization of Large-Insert DNA Libraries from Soil for Environmental Genomic Studies of Archaea.</title>
        <authorList>
            <person name="Treusch A.H."/>
            <person name="Kletzin A."/>
            <person name="Raddatz G."/>
            <person name="Ochsenreiter T."/>
            <person name="Quaiser A."/>
            <person name="Meurer G."/>
            <person name="Schuster S.C."/>
            <person name="Schleper C."/>
        </authorList>
    </citation>
    <scope>NUCLEOTIDE SEQUENCE</scope>
</reference>
<keyword evidence="5 6" id="KW-0012">Acyltransferase</keyword>
<dbReference type="GO" id="GO:0009245">
    <property type="term" value="P:lipid A biosynthetic process"/>
    <property type="evidence" value="ECO:0007669"/>
    <property type="project" value="UniProtKB-KW"/>
</dbReference>
<dbReference type="Gene3D" id="3.40.1390.10">
    <property type="entry name" value="MurE/MurF, N-terminal domain"/>
    <property type="match status" value="1"/>
</dbReference>
<evidence type="ECO:0000256" key="4">
    <source>
        <dbReference type="ARBA" id="ARBA00023098"/>
    </source>
</evidence>
<name>Q702C4_9CREN</name>
<evidence type="ECO:0000256" key="2">
    <source>
        <dbReference type="ARBA" id="ARBA00022556"/>
    </source>
</evidence>
<evidence type="ECO:0000256" key="3">
    <source>
        <dbReference type="ARBA" id="ARBA00022679"/>
    </source>
</evidence>
<dbReference type="InterPro" id="IPR007691">
    <property type="entry name" value="LpxD"/>
</dbReference>
<dbReference type="Gene3D" id="2.160.10.10">
    <property type="entry name" value="Hexapeptide repeat proteins"/>
    <property type="match status" value="1"/>
</dbReference>